<evidence type="ECO:0000256" key="6">
    <source>
        <dbReference type="ARBA" id="ARBA00022989"/>
    </source>
</evidence>
<dbReference type="InterPro" id="IPR039421">
    <property type="entry name" value="Type_1_exporter"/>
</dbReference>
<dbReference type="InterPro" id="IPR036640">
    <property type="entry name" value="ABC1_TM_sf"/>
</dbReference>
<dbReference type="InterPro" id="IPR011527">
    <property type="entry name" value="ABC1_TM_dom"/>
</dbReference>
<evidence type="ECO:0000256" key="8">
    <source>
        <dbReference type="SAM" id="Phobius"/>
    </source>
</evidence>
<proteinExistence type="predicted"/>
<evidence type="ECO:0000256" key="7">
    <source>
        <dbReference type="ARBA" id="ARBA00023136"/>
    </source>
</evidence>
<reference evidence="11" key="1">
    <citation type="submission" date="2025-08" db="UniProtKB">
        <authorList>
            <consortium name="Ensembl"/>
        </authorList>
    </citation>
    <scope>IDENTIFICATION</scope>
</reference>
<dbReference type="InterPro" id="IPR027417">
    <property type="entry name" value="P-loop_NTPase"/>
</dbReference>
<dbReference type="PANTHER" id="PTHR43394">
    <property type="entry name" value="ATP-DEPENDENT PERMEASE MDL1, MITOCHONDRIAL"/>
    <property type="match status" value="1"/>
</dbReference>
<evidence type="ECO:0000259" key="9">
    <source>
        <dbReference type="PROSITE" id="PS50893"/>
    </source>
</evidence>
<dbReference type="FunFam" id="3.40.50.300:FF:000604">
    <property type="entry name" value="ABC transporter B family member 28"/>
    <property type="match status" value="1"/>
</dbReference>
<accession>A0A8C9GJ07</accession>
<comment type="subcellular location">
    <subcellularLocation>
        <location evidence="1">Membrane</location>
        <topology evidence="1">Multi-pass membrane protein</topology>
    </subcellularLocation>
</comment>
<keyword evidence="5" id="KW-0067">ATP-binding</keyword>
<dbReference type="SMART" id="SM00382">
    <property type="entry name" value="AAA"/>
    <property type="match status" value="1"/>
</dbReference>
<dbReference type="Ensembl" id="ENSPTET00000004415.1">
    <property type="protein sequence ID" value="ENSPTEP00000002842.1"/>
    <property type="gene ID" value="ENSPTEG00000003332.1"/>
</dbReference>
<keyword evidence="6 8" id="KW-1133">Transmembrane helix</keyword>
<dbReference type="SUPFAM" id="SSF90123">
    <property type="entry name" value="ABC transporter transmembrane region"/>
    <property type="match status" value="1"/>
</dbReference>
<dbReference type="InterPro" id="IPR003593">
    <property type="entry name" value="AAA+_ATPase"/>
</dbReference>
<feature type="domain" description="ABC transmembrane type-1" evidence="10">
    <location>
        <begin position="65"/>
        <end position="169"/>
    </location>
</feature>
<dbReference type="GO" id="GO:0016887">
    <property type="term" value="F:ATP hydrolysis activity"/>
    <property type="evidence" value="ECO:0007669"/>
    <property type="project" value="InterPro"/>
</dbReference>
<dbReference type="InterPro" id="IPR017871">
    <property type="entry name" value="ABC_transporter-like_CS"/>
</dbReference>
<reference evidence="11" key="2">
    <citation type="submission" date="2025-09" db="UniProtKB">
        <authorList>
            <consortium name="Ensembl"/>
        </authorList>
    </citation>
    <scope>IDENTIFICATION</scope>
</reference>
<evidence type="ECO:0000256" key="5">
    <source>
        <dbReference type="ARBA" id="ARBA00022840"/>
    </source>
</evidence>
<keyword evidence="2" id="KW-0813">Transport</keyword>
<dbReference type="Gene3D" id="1.20.1560.10">
    <property type="entry name" value="ABC transporter type 1, transmembrane domain"/>
    <property type="match status" value="1"/>
</dbReference>
<evidence type="ECO:0000313" key="11">
    <source>
        <dbReference type="Ensembl" id="ENSPTEP00000002842.1"/>
    </source>
</evidence>
<dbReference type="PROSITE" id="PS50929">
    <property type="entry name" value="ABC_TM1F"/>
    <property type="match status" value="1"/>
</dbReference>
<evidence type="ECO:0000313" key="12">
    <source>
        <dbReference type="Proteomes" id="UP000694416"/>
    </source>
</evidence>
<keyword evidence="12" id="KW-1185">Reference proteome</keyword>
<dbReference type="GO" id="GO:0005524">
    <property type="term" value="F:ATP binding"/>
    <property type="evidence" value="ECO:0007669"/>
    <property type="project" value="UniProtKB-KW"/>
</dbReference>
<evidence type="ECO:0000256" key="4">
    <source>
        <dbReference type="ARBA" id="ARBA00022741"/>
    </source>
</evidence>
<dbReference type="GO" id="GO:0005737">
    <property type="term" value="C:cytoplasm"/>
    <property type="evidence" value="ECO:0007669"/>
    <property type="project" value="UniProtKB-ARBA"/>
</dbReference>
<evidence type="ECO:0000259" key="10">
    <source>
        <dbReference type="PROSITE" id="PS50929"/>
    </source>
</evidence>
<name>A0A8C9GJ07_9PRIM</name>
<organism evidence="11 12">
    <name type="scientific">Piliocolobus tephrosceles</name>
    <name type="common">Ugandan red Colobus</name>
    <dbReference type="NCBI Taxonomy" id="591936"/>
    <lineage>
        <taxon>Eukaryota</taxon>
        <taxon>Metazoa</taxon>
        <taxon>Chordata</taxon>
        <taxon>Craniata</taxon>
        <taxon>Vertebrata</taxon>
        <taxon>Euteleostomi</taxon>
        <taxon>Mammalia</taxon>
        <taxon>Eutheria</taxon>
        <taxon>Euarchontoglires</taxon>
        <taxon>Primates</taxon>
        <taxon>Haplorrhini</taxon>
        <taxon>Catarrhini</taxon>
        <taxon>Cercopithecidae</taxon>
        <taxon>Colobinae</taxon>
        <taxon>Piliocolobus</taxon>
    </lineage>
</organism>
<evidence type="ECO:0000256" key="3">
    <source>
        <dbReference type="ARBA" id="ARBA00022692"/>
    </source>
</evidence>
<dbReference type="AlphaFoldDB" id="A0A8C9GJ07"/>
<sequence>MTLSFYFCPIVSATLTFTYFLTMRVMAIRTRLAKGKEVIDKRGSNQNETFVFTNDEEMMKNPNILLQETLYNINTVIYYGLEDYFCNLIEVAIDYVDRDLKKKVVTNSFLWGLSQCTQMFINAFAYWFGSFLIQRGTITLDNFTNALFTFMFTGSYAGKLMSNRGDMESAKSTYYKYYPLMTKKSVIDVRDDGGIKITNMNNIQGKVEIKNVVFRYISRPNVPVYNNLTFSCESKKTTAIVGETGSGKSTIMSLLMRFYDLKNDHVIFNEESISLDKTNENKKMEQEMKNVTENVTGNGKTKENYTVFKNDGQILIDDIDIRDYNIRDLRKLFSMVSQEPMLFNMSIYENIKFGNPDANFEDVKKACKLAAIDEFIESLPNKYDTNVGPFGKSLSGGQKQRVAIARALLREPKILLLDEATSSLDSNSEKLIENTIVDIKNQANRTIITIAHRIASIKRSDKIVVFNNPNKDGTFVQAQKTHEQLIADEDTVYKKYVKLAQ</sequence>
<dbReference type="PROSITE" id="PS50893">
    <property type="entry name" value="ABC_TRANSPORTER_2"/>
    <property type="match status" value="1"/>
</dbReference>
<protein>
    <submittedName>
        <fullName evidence="11">Uncharacterized protein</fullName>
    </submittedName>
</protein>
<dbReference type="GO" id="GO:0016020">
    <property type="term" value="C:membrane"/>
    <property type="evidence" value="ECO:0007669"/>
    <property type="project" value="UniProtKB-SubCell"/>
</dbReference>
<evidence type="ECO:0000256" key="2">
    <source>
        <dbReference type="ARBA" id="ARBA00022448"/>
    </source>
</evidence>
<feature type="transmembrane region" description="Helical" evidence="8">
    <location>
        <begin position="108"/>
        <end position="128"/>
    </location>
</feature>
<dbReference type="Pfam" id="PF00005">
    <property type="entry name" value="ABC_tran"/>
    <property type="match status" value="2"/>
</dbReference>
<keyword evidence="4" id="KW-0547">Nucleotide-binding</keyword>
<evidence type="ECO:0000256" key="1">
    <source>
        <dbReference type="ARBA" id="ARBA00004141"/>
    </source>
</evidence>
<dbReference type="SUPFAM" id="SSF52540">
    <property type="entry name" value="P-loop containing nucleoside triphosphate hydrolases"/>
    <property type="match status" value="1"/>
</dbReference>
<dbReference type="InterPro" id="IPR003439">
    <property type="entry name" value="ABC_transporter-like_ATP-bd"/>
</dbReference>
<dbReference type="PANTHER" id="PTHR43394:SF1">
    <property type="entry name" value="ATP-BINDING CASSETTE SUB-FAMILY B MEMBER 10, MITOCHONDRIAL"/>
    <property type="match status" value="1"/>
</dbReference>
<dbReference type="GO" id="GO:0015421">
    <property type="term" value="F:ABC-type oligopeptide transporter activity"/>
    <property type="evidence" value="ECO:0007669"/>
    <property type="project" value="TreeGrafter"/>
</dbReference>
<feature type="transmembrane region" description="Helical" evidence="8">
    <location>
        <begin position="6"/>
        <end position="27"/>
    </location>
</feature>
<feature type="domain" description="ABC transporter" evidence="9">
    <location>
        <begin position="207"/>
        <end position="493"/>
    </location>
</feature>
<dbReference type="PROSITE" id="PS00211">
    <property type="entry name" value="ABC_TRANSPORTER_1"/>
    <property type="match status" value="1"/>
</dbReference>
<keyword evidence="3 8" id="KW-0812">Transmembrane</keyword>
<dbReference type="Pfam" id="PF00664">
    <property type="entry name" value="ABC_membrane"/>
    <property type="match status" value="1"/>
</dbReference>
<keyword evidence="7 8" id="KW-0472">Membrane</keyword>
<dbReference type="Gene3D" id="3.40.50.300">
    <property type="entry name" value="P-loop containing nucleotide triphosphate hydrolases"/>
    <property type="match status" value="2"/>
</dbReference>
<dbReference type="Proteomes" id="UP000694416">
    <property type="component" value="Unplaced"/>
</dbReference>